<organism evidence="2 3">
    <name type="scientific">Liparis tanakae</name>
    <name type="common">Tanaka's snailfish</name>
    <dbReference type="NCBI Taxonomy" id="230148"/>
    <lineage>
        <taxon>Eukaryota</taxon>
        <taxon>Metazoa</taxon>
        <taxon>Chordata</taxon>
        <taxon>Craniata</taxon>
        <taxon>Vertebrata</taxon>
        <taxon>Euteleostomi</taxon>
        <taxon>Actinopterygii</taxon>
        <taxon>Neopterygii</taxon>
        <taxon>Teleostei</taxon>
        <taxon>Neoteleostei</taxon>
        <taxon>Acanthomorphata</taxon>
        <taxon>Eupercaria</taxon>
        <taxon>Perciformes</taxon>
        <taxon>Cottioidei</taxon>
        <taxon>Cottales</taxon>
        <taxon>Liparidae</taxon>
        <taxon>Liparis</taxon>
    </lineage>
</organism>
<accession>A0A4Z2G618</accession>
<keyword evidence="3" id="KW-1185">Reference proteome</keyword>
<evidence type="ECO:0000256" key="1">
    <source>
        <dbReference type="SAM" id="MobiDB-lite"/>
    </source>
</evidence>
<comment type="caution">
    <text evidence="2">The sequence shown here is derived from an EMBL/GenBank/DDBJ whole genome shotgun (WGS) entry which is preliminary data.</text>
</comment>
<feature type="region of interest" description="Disordered" evidence="1">
    <location>
        <begin position="55"/>
        <end position="81"/>
    </location>
</feature>
<name>A0A4Z2G618_9TELE</name>
<sequence length="107" mass="11811">MRAYRQLQTSSAPDGDLGLLPACLSVRRQGPLCADPASISHTYVIEFCSTANKKGPKTSCPCKQKPRGHYAKAPRSKGLKKHQRDVCFYYMSVHAQLCGDTLEPSRV</sequence>
<protein>
    <submittedName>
        <fullName evidence="2">Uncharacterized protein</fullName>
    </submittedName>
</protein>
<reference evidence="2 3" key="1">
    <citation type="submission" date="2019-03" db="EMBL/GenBank/DDBJ databases">
        <title>First draft genome of Liparis tanakae, snailfish: a comprehensive survey of snailfish specific genes.</title>
        <authorList>
            <person name="Kim W."/>
            <person name="Song I."/>
            <person name="Jeong J.-H."/>
            <person name="Kim D."/>
            <person name="Kim S."/>
            <person name="Ryu S."/>
            <person name="Song J.Y."/>
            <person name="Lee S.K."/>
        </authorList>
    </citation>
    <scope>NUCLEOTIDE SEQUENCE [LARGE SCALE GENOMIC DNA]</scope>
    <source>
        <tissue evidence="2">Muscle</tissue>
    </source>
</reference>
<dbReference type="AlphaFoldDB" id="A0A4Z2G618"/>
<feature type="compositionally biased region" description="Basic residues" evidence="1">
    <location>
        <begin position="64"/>
        <end position="81"/>
    </location>
</feature>
<evidence type="ECO:0000313" key="3">
    <source>
        <dbReference type="Proteomes" id="UP000314294"/>
    </source>
</evidence>
<evidence type="ECO:0000313" key="2">
    <source>
        <dbReference type="EMBL" id="TNN48525.1"/>
    </source>
</evidence>
<dbReference type="Proteomes" id="UP000314294">
    <property type="component" value="Unassembled WGS sequence"/>
</dbReference>
<gene>
    <name evidence="2" type="ORF">EYF80_041269</name>
</gene>
<dbReference type="EMBL" id="SRLO01000693">
    <property type="protein sequence ID" value="TNN48525.1"/>
    <property type="molecule type" value="Genomic_DNA"/>
</dbReference>
<proteinExistence type="predicted"/>